<dbReference type="RefSeq" id="XP_031552572.1">
    <property type="nucleotide sequence ID" value="XM_031696712.1"/>
</dbReference>
<accession>A0A6P8HIT0</accession>
<evidence type="ECO:0000313" key="3">
    <source>
        <dbReference type="RefSeq" id="XP_031552572.1"/>
    </source>
</evidence>
<proteinExistence type="predicted"/>
<organism evidence="2 3">
    <name type="scientific">Actinia tenebrosa</name>
    <name type="common">Australian red waratah sea anemone</name>
    <dbReference type="NCBI Taxonomy" id="6105"/>
    <lineage>
        <taxon>Eukaryota</taxon>
        <taxon>Metazoa</taxon>
        <taxon>Cnidaria</taxon>
        <taxon>Anthozoa</taxon>
        <taxon>Hexacorallia</taxon>
        <taxon>Actiniaria</taxon>
        <taxon>Actiniidae</taxon>
        <taxon>Actinia</taxon>
    </lineage>
</organism>
<evidence type="ECO:0000256" key="1">
    <source>
        <dbReference type="SAM" id="MobiDB-lite"/>
    </source>
</evidence>
<keyword evidence="2" id="KW-1185">Reference proteome</keyword>
<dbReference type="InParanoid" id="A0A6P8HIT0"/>
<dbReference type="Proteomes" id="UP000515163">
    <property type="component" value="Unplaced"/>
</dbReference>
<feature type="region of interest" description="Disordered" evidence="1">
    <location>
        <begin position="96"/>
        <end position="117"/>
    </location>
</feature>
<evidence type="ECO:0000313" key="2">
    <source>
        <dbReference type="Proteomes" id="UP000515163"/>
    </source>
</evidence>
<dbReference type="GeneID" id="116289771"/>
<name>A0A6P8HIT0_ACTTE</name>
<dbReference type="AlphaFoldDB" id="A0A6P8HIT0"/>
<reference evidence="3" key="1">
    <citation type="submission" date="2025-08" db="UniProtKB">
        <authorList>
            <consortium name="RefSeq"/>
        </authorList>
    </citation>
    <scope>IDENTIFICATION</scope>
    <source>
        <tissue evidence="3">Tentacle</tissue>
    </source>
</reference>
<gene>
    <name evidence="3" type="primary">LOC116289771</name>
</gene>
<dbReference type="KEGG" id="aten:116289771"/>
<sequence>MSQKDSPIPGNSHGLGSLPKRANVGEKEIEFISKCYNECNSKEWPEILQYCKERILEAQLPHHVVALYLQSPLASRLITKMKNILKKMLASPTEPIDSMKYAEKKTPSQRRQAVKDK</sequence>
<protein>
    <submittedName>
        <fullName evidence="3">Uncharacterized protein LOC116289771</fullName>
    </submittedName>
</protein>
<feature type="region of interest" description="Disordered" evidence="1">
    <location>
        <begin position="1"/>
        <end position="20"/>
    </location>
</feature>